<comment type="caution">
    <text evidence="1">The sequence shown here is derived from an EMBL/GenBank/DDBJ whole genome shotgun (WGS) entry which is preliminary data.</text>
</comment>
<gene>
    <name evidence="1" type="ORF">CH371_08565</name>
</gene>
<name>A0A2M9ZCZ5_9LEPT</name>
<proteinExistence type="predicted"/>
<accession>A0A2M9ZCZ5</accession>
<dbReference type="Proteomes" id="UP000231912">
    <property type="component" value="Unassembled WGS sequence"/>
</dbReference>
<evidence type="ECO:0000313" key="1">
    <source>
        <dbReference type="EMBL" id="PJZ66320.1"/>
    </source>
</evidence>
<organism evidence="1 2">
    <name type="scientific">Leptospira wolffii</name>
    <dbReference type="NCBI Taxonomy" id="409998"/>
    <lineage>
        <taxon>Bacteria</taxon>
        <taxon>Pseudomonadati</taxon>
        <taxon>Spirochaetota</taxon>
        <taxon>Spirochaetia</taxon>
        <taxon>Leptospirales</taxon>
        <taxon>Leptospiraceae</taxon>
        <taxon>Leptospira</taxon>
    </lineage>
</organism>
<evidence type="ECO:0008006" key="3">
    <source>
        <dbReference type="Google" id="ProtNLM"/>
    </source>
</evidence>
<evidence type="ECO:0000313" key="2">
    <source>
        <dbReference type="Proteomes" id="UP000231912"/>
    </source>
</evidence>
<dbReference type="RefSeq" id="WP_100758541.1">
    <property type="nucleotide sequence ID" value="NZ_NPDT01000002.1"/>
</dbReference>
<dbReference type="AlphaFoldDB" id="A0A2M9ZCZ5"/>
<dbReference type="EMBL" id="NPDT01000002">
    <property type="protein sequence ID" value="PJZ66320.1"/>
    <property type="molecule type" value="Genomic_DNA"/>
</dbReference>
<protein>
    <recommendedName>
        <fullName evidence="3">PsbP C-terminal domain-containing protein</fullName>
    </recommendedName>
</protein>
<sequence length="169" mass="18984">MNLRFPLSFIVSIFLIFASSGILSAKEARPPQNTLNLILPFDWLQIEPFAGGIFAAKDYHNSASVLVVRKELPEGSEVEASNREFQTGVIEAVRGRNGRIIEAGDVKLANHSAFRIYFKDKGSNLHTLSFTLFDGNVMYGIIFFCMGEDPSLRYDVQKILKKAYFRVDA</sequence>
<reference evidence="1 2" key="1">
    <citation type="submission" date="2017-07" db="EMBL/GenBank/DDBJ databases">
        <title>Leptospira spp. isolated from tropical soils.</title>
        <authorList>
            <person name="Thibeaux R."/>
            <person name="Iraola G."/>
            <person name="Ferres I."/>
            <person name="Bierque E."/>
            <person name="Girault D."/>
            <person name="Soupe-Gilbert M.-E."/>
            <person name="Picardeau M."/>
            <person name="Goarant C."/>
        </authorList>
    </citation>
    <scope>NUCLEOTIDE SEQUENCE [LARGE SCALE GENOMIC DNA]</scope>
    <source>
        <strain evidence="1 2">FH2-C-A2</strain>
    </source>
</reference>